<dbReference type="EMBL" id="JAQIOY010000003">
    <property type="protein sequence ID" value="MDA7425336.1"/>
    <property type="molecule type" value="Genomic_DNA"/>
</dbReference>
<accession>A0ABT4XTR4</accession>
<dbReference type="InterPro" id="IPR036942">
    <property type="entry name" value="Beta-barrel_TonB_sf"/>
</dbReference>
<keyword evidence="16" id="KW-1185">Reference proteome</keyword>
<feature type="chain" id="PRO_5046704305" evidence="12">
    <location>
        <begin position="24"/>
        <end position="619"/>
    </location>
</feature>
<evidence type="ECO:0000256" key="4">
    <source>
        <dbReference type="ARBA" id="ARBA00022692"/>
    </source>
</evidence>
<dbReference type="InterPro" id="IPR037066">
    <property type="entry name" value="Plug_dom_sf"/>
</dbReference>
<dbReference type="InterPro" id="IPR000531">
    <property type="entry name" value="Beta-barrel_TonB"/>
</dbReference>
<dbReference type="PANTHER" id="PTHR30069">
    <property type="entry name" value="TONB-DEPENDENT OUTER MEMBRANE RECEPTOR"/>
    <property type="match status" value="1"/>
</dbReference>
<dbReference type="RefSeq" id="WP_271432676.1">
    <property type="nucleotide sequence ID" value="NZ_JAQIOY010000003.1"/>
</dbReference>
<evidence type="ECO:0000313" key="15">
    <source>
        <dbReference type="EMBL" id="MDA7425336.1"/>
    </source>
</evidence>
<evidence type="ECO:0000256" key="3">
    <source>
        <dbReference type="ARBA" id="ARBA00022452"/>
    </source>
</evidence>
<keyword evidence="2 10" id="KW-0813">Transport</keyword>
<dbReference type="PROSITE" id="PS52016">
    <property type="entry name" value="TONB_DEPENDENT_REC_3"/>
    <property type="match status" value="1"/>
</dbReference>
<feature type="signal peptide" evidence="12">
    <location>
        <begin position="1"/>
        <end position="23"/>
    </location>
</feature>
<keyword evidence="9 10" id="KW-0998">Cell outer membrane</keyword>
<keyword evidence="8 10" id="KW-0472">Membrane</keyword>
<evidence type="ECO:0000256" key="5">
    <source>
        <dbReference type="ARBA" id="ARBA00022729"/>
    </source>
</evidence>
<keyword evidence="7 11" id="KW-0798">TonB box</keyword>
<keyword evidence="5 12" id="KW-0732">Signal</keyword>
<comment type="caution">
    <text evidence="15">The sequence shown here is derived from an EMBL/GenBank/DDBJ whole genome shotgun (WGS) entry which is preliminary data.</text>
</comment>
<dbReference type="Gene3D" id="2.40.170.20">
    <property type="entry name" value="TonB-dependent receptor, beta-barrel domain"/>
    <property type="match status" value="1"/>
</dbReference>
<dbReference type="CDD" id="cd01347">
    <property type="entry name" value="ligand_gated_channel"/>
    <property type="match status" value="1"/>
</dbReference>
<evidence type="ECO:0000256" key="9">
    <source>
        <dbReference type="ARBA" id="ARBA00023237"/>
    </source>
</evidence>
<evidence type="ECO:0000259" key="13">
    <source>
        <dbReference type="Pfam" id="PF00593"/>
    </source>
</evidence>
<evidence type="ECO:0000313" key="16">
    <source>
        <dbReference type="Proteomes" id="UP001210720"/>
    </source>
</evidence>
<proteinExistence type="inferred from homology"/>
<organism evidence="15 16">
    <name type="scientific">Thalassococcus lentus</name>
    <dbReference type="NCBI Taxonomy" id="1210524"/>
    <lineage>
        <taxon>Bacteria</taxon>
        <taxon>Pseudomonadati</taxon>
        <taxon>Pseudomonadota</taxon>
        <taxon>Alphaproteobacteria</taxon>
        <taxon>Rhodobacterales</taxon>
        <taxon>Roseobacteraceae</taxon>
        <taxon>Thalassococcus</taxon>
    </lineage>
</organism>
<evidence type="ECO:0000259" key="14">
    <source>
        <dbReference type="Pfam" id="PF07715"/>
    </source>
</evidence>
<evidence type="ECO:0000256" key="6">
    <source>
        <dbReference type="ARBA" id="ARBA00023065"/>
    </source>
</evidence>
<keyword evidence="4 10" id="KW-0812">Transmembrane</keyword>
<evidence type="ECO:0000256" key="11">
    <source>
        <dbReference type="RuleBase" id="RU003357"/>
    </source>
</evidence>
<feature type="domain" description="TonB-dependent receptor plug" evidence="14">
    <location>
        <begin position="45"/>
        <end position="150"/>
    </location>
</feature>
<dbReference type="InterPro" id="IPR012910">
    <property type="entry name" value="Plug_dom"/>
</dbReference>
<evidence type="ECO:0000256" key="8">
    <source>
        <dbReference type="ARBA" id="ARBA00023136"/>
    </source>
</evidence>
<dbReference type="SUPFAM" id="SSF56935">
    <property type="entry name" value="Porins"/>
    <property type="match status" value="1"/>
</dbReference>
<keyword evidence="3 10" id="KW-1134">Transmembrane beta strand</keyword>
<keyword evidence="15" id="KW-0675">Receptor</keyword>
<dbReference type="Pfam" id="PF07715">
    <property type="entry name" value="Plug"/>
    <property type="match status" value="1"/>
</dbReference>
<evidence type="ECO:0000256" key="1">
    <source>
        <dbReference type="ARBA" id="ARBA00004571"/>
    </source>
</evidence>
<comment type="similarity">
    <text evidence="10 11">Belongs to the TonB-dependent receptor family.</text>
</comment>
<gene>
    <name evidence="15" type="ORF">PFY00_11405</name>
</gene>
<sequence length="619" mass="66355">MTRFGRTFWLTASTLAMASAAQAQDDVIDLGTLTLYALQSDFELERTGTTVDVLEAEVVNNALTLGDALDSVPGVSLTSNGGIGASTALRVRGLPERYTPVYYNGIEVADPSGVYTQFDFANALPGAIDRVEVLRGSQSARFGAGAVAGTIAMNSAQAPEGGDSLLSYGLEYGSYNTRRGNLSMGFSTDNAGFALSIASVATDGFSAVDGPLYDDDDGYSGTQLSFDSYVDVTPDLRLGLTGFVLRSSAGYDSPGATIPASGLSETDSRGLRAYAELTTGAIQHSFDISQYRIDRTLTNSGSFFSGPVSTFAGERDAASYKGIWDASEAYTLIYGLDWKREDAAAAPEAVTNRGAFVEAHWSPNDTLDLSFSLRQDNHSAFGDFTSGRATVAWQATPDWTIRAVLSNGFRAPALDELYNPFYGNPNLEPEKSRSAELGAERLFANGGSIRGTLFYTEIDNLIAYFDPDGFLGPIPGGYAQVPGESVTKGLELSGMMPLGDRTELMGSFTYTDSRDSNGDPQQRVPRYDLSLAVESQLTDRLTGMLSVQHQVDFPDTFGVGFSPVSVDDFTTVDARIGYEFDNGIEAYVRVENLLDADNARIPDYNRAGRSVYFGVNASF</sequence>
<evidence type="ECO:0000256" key="7">
    <source>
        <dbReference type="ARBA" id="ARBA00023077"/>
    </source>
</evidence>
<name>A0ABT4XTR4_9RHOB</name>
<evidence type="ECO:0000256" key="12">
    <source>
        <dbReference type="SAM" id="SignalP"/>
    </source>
</evidence>
<dbReference type="PANTHER" id="PTHR30069:SF53">
    <property type="entry name" value="COLICIN I RECEPTOR-RELATED"/>
    <property type="match status" value="1"/>
</dbReference>
<comment type="subcellular location">
    <subcellularLocation>
        <location evidence="1 10">Cell outer membrane</location>
        <topology evidence="1 10">Multi-pass membrane protein</topology>
    </subcellularLocation>
</comment>
<reference evidence="15 16" key="1">
    <citation type="submission" date="2023-01" db="EMBL/GenBank/DDBJ databases">
        <title>Thalassococcus onchidii sp. nov., isolated from a marine invertebrate from the South China Sea.</title>
        <authorList>
            <person name="Xu S."/>
            <person name="Liu Z."/>
            <person name="Xu Y."/>
        </authorList>
    </citation>
    <scope>NUCLEOTIDE SEQUENCE [LARGE SCALE GENOMIC DNA]</scope>
    <source>
        <strain evidence="15 16">KCTC 32084</strain>
    </source>
</reference>
<dbReference type="InterPro" id="IPR039426">
    <property type="entry name" value="TonB-dep_rcpt-like"/>
</dbReference>
<feature type="domain" description="TonB-dependent receptor-like beta-barrel" evidence="13">
    <location>
        <begin position="175"/>
        <end position="593"/>
    </location>
</feature>
<dbReference type="Pfam" id="PF00593">
    <property type="entry name" value="TonB_dep_Rec_b-barrel"/>
    <property type="match status" value="1"/>
</dbReference>
<dbReference type="Gene3D" id="2.170.130.10">
    <property type="entry name" value="TonB-dependent receptor, plug domain"/>
    <property type="match status" value="1"/>
</dbReference>
<evidence type="ECO:0000256" key="10">
    <source>
        <dbReference type="PROSITE-ProRule" id="PRU01360"/>
    </source>
</evidence>
<evidence type="ECO:0000256" key="2">
    <source>
        <dbReference type="ARBA" id="ARBA00022448"/>
    </source>
</evidence>
<protein>
    <submittedName>
        <fullName evidence="15">TonB-dependent receptor</fullName>
    </submittedName>
</protein>
<keyword evidence="6" id="KW-0406">Ion transport</keyword>
<dbReference type="Proteomes" id="UP001210720">
    <property type="component" value="Unassembled WGS sequence"/>
</dbReference>